<evidence type="ECO:0000313" key="12">
    <source>
        <dbReference type="EMBL" id="QKX63237.1"/>
    </source>
</evidence>
<sequence length="2510" mass="275016">MTVTDKLNGNSQNGTTHVSNGNTNGQQNGLANSQPIMSLDAGLEPIAICGIGLRLPGAIRTGDDFWDVLYHGKDLRGPIPADRFNISAFDDLLGKKGAINTRHGYFLDEDLGLIDASFFNMSKAELEKTDPQQRKLLEVARECLENAGEVNWRGKSVGVYVGTFGDDWLQSTTKESQVTGSYNFSGDLMLANRVSYEFDFQGPSLVVKTGCSASLVALHEACRALQRQDCTAALVCGTSLLMGPHIFTVMTNEGVLSPEGSSKTFDAKADGFARADGINAVFLKRLPDALRDGNPIRAIVRNSGNNSDGKSQGLLSPRSSTQEALIRHVYSQAKLDPSETGFIECHGTGTATGDPIETSAVGNVFGEKGIYIGSVKPNTGHSEGASGLTSLIKAVLALEHKIIPPNIKFSVPNPKIAFEKNKLVVPVKPTPWPSNRTERISINSFGIGGSNAHVIVDSIEQFLTDNPTLTHRWSLTFDKPTWTLPRLLLFSANNAESTKGFARQSIKYATQRPESLVDLAYSLSSRREKLPHRSYALVSANGVIAESAPVVKTTSRQRPQIWVFSGQGAQWAQMGRELLANHPIFSRTIHDLDFALQSLKLRPKWTLRDELSKPKDTSQVYRAELSQPLTTAVQLGLVNVLKQLGVTADAVIGHSSGEIAAAYAADILSLSDAIIVSYLRGFVTNFQTNKGGMAAVGLSANAVKEYLLEGTVIAAENSDKATTISGDETALDQVIENIKAKHPDTLARRLRVDMAYHSPRMAIVGDSYLEMMRNTLGASRTWSQPSTSKTAMFSTVTSQRIALTIDLKYWVTNLVSPVRFSPGFSTMLTALAGQPVIIEVGPHSQLAGPIREICTAEGVQSSYIPTMIREADCVESLASAAGQLFQQGVEFDTSADSTIFPPGKVLTNLPLYQWDHSAKYWYENRVSHDWRFRKYGHHALLGEIIPESSTIEPSWRCILDLEDEPWLRDHMIATDIVFPFAGYVSMAGEAIRQISGTDIAGYKVKHVVVHTALVLNESKPAEVITTLRKRKLTDASDSKYYEFTISSHSGSTWTKHCEGNVVALTEKKSVADNVKTFPRKVMVSRWYDIVSRVGLRYGPNFQGIKFLEASPVSMHAIAGIAETTNGPFLFHPTAMDSAFQLVIAAGAKASSRNFTQLVVPTLIEEIEIYASSGLMTAEAQVSPDGKETELTCTSGQSVCLRMKGARLTALEGDQEPGFDRHKAARLEFFPNLDFVDHSTLVDAPFVRRETRVNIEETVLLSILDSAERVKDLEPSQPHYQIYREWLFREQKRASNKTYRLFTDRAHFFSTLTCEQRQDELNKRLELLSDDPVFKHLARGIHRVNQNCENLFTGKLDALNMLLEDNVLAEIYNSVSSDFSRFVKLLSINKPTLRILEVGAGTGGATELILRDLVDISNNPPHSVYTFTDISGGFFAQAAERFKYTPNMEFRLFDISQSPFEQGFEANSYDLILANNVVHATENLQATLRNLRPLLREGGQLLLSEVCATGANAPGFVFGQFSGWWMGEADDRKWEPYVHVSRWDRELKAAGFSGADTAVFDEDEPYQYCAAIISHAVSKVTTEHSPGVGGLEAIAVVCDSPDHGPSADLIADIRSRGHDVEVVKFGTAPPPANRPVLVTLDLEGYFFQDITAPRLLAWQGLWHHHQGQKLLWVMPKVQLDCDDPRPAQTLGAMRVARAELSLPFHTLEIDSSEPNFTDLVLKVFDKVVGRDDVEALSPDREFVVQNGIVKVGRAQPFSLKKEIGFVATSECDTTRLEISKPGLLETLHWVSTKTTSLAADEVEIEARAVGLNFRDIMVSMGILTFGDGTPQLGIEMSGIITSVGSAVQNVKPGDRVVALASQGCFSTKCIMKAPLVVQIPDNLGFEEAATMPAVFSTVIQALTRVAHLEKGKSVLIHSACGGIGHAAIQLCKNADVEIYVTVGSNTKAEYAENTLGISKDHIFNSRDDSFVADIMRATNGKGVDIVLNSLSGPLLHASWDCVAEFGQLVELGKRDLVEFGSLALEPFLLNRSYCCVDLAHMLERRPEKVGQLLQDSIDLFREGKIQSIASRTDFTANQITEAFRHLQKGNHIGKAVVTLPQDSSDLVSSPKRAEVSFDSSATYLLTGGLGGVGRAVAAWMAERGARNLIFLSRSAGRGGDDLSFFAELEALGCTAIPVQGQVQLLEDVERAIAAAPSPIHGILHLAMVLEDGAAVDLTFEQWTAAVAPKVDGAWNLHNSFIQRQQNLDFFLLSSSIVTSAHHPGQSNYAAANTSLEAFAQYRRRQGLPAAVLSLCPIDDIGFVAENPVIRRKLKSQGLNFLPEKEVLDYFEFAVLHQQDEVQSSSPKDQLSSWANDSHTIVGLHSEMPLDDPNCHTIWRRNREMGFYHNVSTTSNNNISKSSSGLKAFIEQATSSGDPAKFLDNDAAVDYLATEIGLRILQLMMRDADEVDISVSVHAVGMDSLMAIELRRWWKQNFAVDVTVLEIMGAGTLRGLGHVASQGLKKKIFKEG</sequence>
<dbReference type="SUPFAM" id="SSF53335">
    <property type="entry name" value="S-adenosyl-L-methionine-dependent methyltransferases"/>
    <property type="match status" value="1"/>
</dbReference>
<dbReference type="InterPro" id="IPR049900">
    <property type="entry name" value="PKS_mFAS_DH"/>
</dbReference>
<dbReference type="InterPro" id="IPR011032">
    <property type="entry name" value="GroES-like_sf"/>
</dbReference>
<reference evidence="13" key="1">
    <citation type="submission" date="2020-06" db="EMBL/GenBank/DDBJ databases">
        <title>A chromosome-scale genome assembly of Talaromyces rugulosus W13939.</title>
        <authorList>
            <person name="Wang B."/>
            <person name="Guo L."/>
            <person name="Ye K."/>
            <person name="Wang L."/>
        </authorList>
    </citation>
    <scope>NUCLEOTIDE SEQUENCE [LARGE SCALE GENOMIC DNA]</scope>
    <source>
        <strain evidence="13">W13939</strain>
    </source>
</reference>
<dbReference type="GO" id="GO:0006633">
    <property type="term" value="P:fatty acid biosynthetic process"/>
    <property type="evidence" value="ECO:0007669"/>
    <property type="project" value="InterPro"/>
</dbReference>
<dbReference type="InterPro" id="IPR013154">
    <property type="entry name" value="ADH-like_N"/>
</dbReference>
<dbReference type="Gene3D" id="3.40.50.720">
    <property type="entry name" value="NAD(P)-binding Rossmann-like Domain"/>
    <property type="match status" value="2"/>
</dbReference>
<dbReference type="GO" id="GO:0016491">
    <property type="term" value="F:oxidoreductase activity"/>
    <property type="evidence" value="ECO:0007669"/>
    <property type="project" value="InterPro"/>
</dbReference>
<dbReference type="PANTHER" id="PTHR43775:SF37">
    <property type="entry name" value="SI:DKEY-61P9.11"/>
    <property type="match status" value="1"/>
</dbReference>
<feature type="active site" description="Proton donor; for dehydratase activity" evidence="7">
    <location>
        <position position="1136"/>
    </location>
</feature>
<dbReference type="InterPro" id="IPR014030">
    <property type="entry name" value="Ketoacyl_synth_N"/>
</dbReference>
<dbReference type="SUPFAM" id="SSF51735">
    <property type="entry name" value="NAD(P)-binding Rossmann-fold domains"/>
    <property type="match status" value="2"/>
</dbReference>
<dbReference type="InterPro" id="IPR016036">
    <property type="entry name" value="Malonyl_transacylase_ACP-bd"/>
</dbReference>
<evidence type="ECO:0000256" key="7">
    <source>
        <dbReference type="PROSITE-ProRule" id="PRU01363"/>
    </source>
</evidence>
<dbReference type="InterPro" id="IPR016035">
    <property type="entry name" value="Acyl_Trfase/lysoPLipase"/>
</dbReference>
<dbReference type="InterPro" id="IPR029063">
    <property type="entry name" value="SAM-dependent_MTases_sf"/>
</dbReference>
<dbReference type="InterPro" id="IPR036291">
    <property type="entry name" value="NAD(P)-bd_dom_sf"/>
</dbReference>
<evidence type="ECO:0000256" key="8">
    <source>
        <dbReference type="SAM" id="MobiDB-lite"/>
    </source>
</evidence>
<dbReference type="SMART" id="SM00822">
    <property type="entry name" value="PKS_KR"/>
    <property type="match status" value="1"/>
</dbReference>
<dbReference type="Pfam" id="PF02801">
    <property type="entry name" value="Ketoacyl-synt_C"/>
    <property type="match status" value="1"/>
</dbReference>
<dbReference type="Pfam" id="PF00698">
    <property type="entry name" value="Acyl_transf_1"/>
    <property type="match status" value="1"/>
</dbReference>
<dbReference type="PROSITE" id="PS00606">
    <property type="entry name" value="KS3_1"/>
    <property type="match status" value="1"/>
</dbReference>
<dbReference type="InterPro" id="IPR020843">
    <property type="entry name" value="ER"/>
</dbReference>
<dbReference type="Pfam" id="PF14765">
    <property type="entry name" value="PS-DH"/>
    <property type="match status" value="1"/>
</dbReference>
<dbReference type="SUPFAM" id="SSF50129">
    <property type="entry name" value="GroES-like"/>
    <property type="match status" value="1"/>
</dbReference>
<dbReference type="SMART" id="SM00827">
    <property type="entry name" value="PKS_AT"/>
    <property type="match status" value="1"/>
</dbReference>
<evidence type="ECO:0000256" key="3">
    <source>
        <dbReference type="ARBA" id="ARBA00022679"/>
    </source>
</evidence>
<keyword evidence="13" id="KW-1185">Reference proteome</keyword>
<dbReference type="Gene3D" id="3.40.366.10">
    <property type="entry name" value="Malonyl-Coenzyme A Acyl Carrier Protein, domain 2"/>
    <property type="match status" value="1"/>
</dbReference>
<keyword evidence="4" id="KW-0521">NADP</keyword>
<dbReference type="InterPro" id="IPR050091">
    <property type="entry name" value="PKS_NRPS_Biosynth_Enz"/>
</dbReference>
<dbReference type="InterPro" id="IPR042104">
    <property type="entry name" value="PKS_dehydratase_sf"/>
</dbReference>
<dbReference type="PROSITE" id="PS52019">
    <property type="entry name" value="PKS_MFAS_DH"/>
    <property type="match status" value="1"/>
</dbReference>
<dbReference type="InterPro" id="IPR032821">
    <property type="entry name" value="PKS_assoc"/>
</dbReference>
<dbReference type="Pfam" id="PF08659">
    <property type="entry name" value="KR"/>
    <property type="match status" value="1"/>
</dbReference>
<accession>A0A7H8RAV8</accession>
<protein>
    <submittedName>
        <fullName evidence="12">Uncharacterized protein</fullName>
    </submittedName>
</protein>
<dbReference type="InterPro" id="IPR036736">
    <property type="entry name" value="ACP-like_sf"/>
</dbReference>
<dbReference type="PROSITE" id="PS50075">
    <property type="entry name" value="CARRIER"/>
    <property type="match status" value="1"/>
</dbReference>
<dbReference type="Gene3D" id="3.40.50.150">
    <property type="entry name" value="Vaccinia Virus protein VP39"/>
    <property type="match status" value="1"/>
</dbReference>
<feature type="region of interest" description="N-terminal hotdog fold" evidence="7">
    <location>
        <begin position="938"/>
        <end position="1068"/>
    </location>
</feature>
<dbReference type="InterPro" id="IPR020806">
    <property type="entry name" value="PKS_PP-bd"/>
</dbReference>
<dbReference type="PROSITE" id="PS52004">
    <property type="entry name" value="KS3_2"/>
    <property type="match status" value="1"/>
</dbReference>
<dbReference type="SUPFAM" id="SSF55048">
    <property type="entry name" value="Probable ACP-binding domain of malonyl-CoA ACP transacylase"/>
    <property type="match status" value="1"/>
</dbReference>
<dbReference type="InterPro" id="IPR020807">
    <property type="entry name" value="PKS_DH"/>
</dbReference>
<dbReference type="RefSeq" id="XP_035349411.1">
    <property type="nucleotide sequence ID" value="XM_035493518.1"/>
</dbReference>
<evidence type="ECO:0000259" key="10">
    <source>
        <dbReference type="PROSITE" id="PS52004"/>
    </source>
</evidence>
<keyword evidence="2" id="KW-0597">Phosphoprotein</keyword>
<gene>
    <name evidence="12" type="ORF">TRUGW13939_10406</name>
</gene>
<dbReference type="Gene3D" id="3.40.47.10">
    <property type="match status" value="1"/>
</dbReference>
<dbReference type="CDD" id="cd05195">
    <property type="entry name" value="enoyl_red"/>
    <property type="match status" value="1"/>
</dbReference>
<dbReference type="Pfam" id="PF08242">
    <property type="entry name" value="Methyltransf_12"/>
    <property type="match status" value="1"/>
</dbReference>
<dbReference type="InterPro" id="IPR009081">
    <property type="entry name" value="PP-bd_ACP"/>
</dbReference>
<keyword evidence="3" id="KW-0808">Transferase</keyword>
<name>A0A7H8RAV8_TALRU</name>
<dbReference type="InterPro" id="IPR049551">
    <property type="entry name" value="PKS_DH_C"/>
</dbReference>
<dbReference type="InterPro" id="IPR013968">
    <property type="entry name" value="PKS_KR"/>
</dbReference>
<evidence type="ECO:0000256" key="6">
    <source>
        <dbReference type="ARBA" id="ARBA00023315"/>
    </source>
</evidence>
<dbReference type="Gene3D" id="3.30.70.3290">
    <property type="match status" value="1"/>
</dbReference>
<evidence type="ECO:0000256" key="4">
    <source>
        <dbReference type="ARBA" id="ARBA00022857"/>
    </source>
</evidence>
<dbReference type="GeneID" id="55997886"/>
<dbReference type="Pfam" id="PF08240">
    <property type="entry name" value="ADH_N"/>
    <property type="match status" value="1"/>
</dbReference>
<dbReference type="OrthoDB" id="329835at2759"/>
<dbReference type="InterPro" id="IPR020841">
    <property type="entry name" value="PKS_Beta-ketoAc_synthase_dom"/>
</dbReference>
<feature type="region of interest" description="C-terminal hotdog fold" evidence="7">
    <location>
        <begin position="1078"/>
        <end position="1216"/>
    </location>
</feature>
<evidence type="ECO:0000256" key="1">
    <source>
        <dbReference type="ARBA" id="ARBA00022450"/>
    </source>
</evidence>
<dbReference type="SMART" id="SM00829">
    <property type="entry name" value="PKS_ER"/>
    <property type="match status" value="1"/>
</dbReference>
<dbReference type="PANTHER" id="PTHR43775">
    <property type="entry name" value="FATTY ACID SYNTHASE"/>
    <property type="match status" value="1"/>
</dbReference>
<dbReference type="InterPro" id="IPR013217">
    <property type="entry name" value="Methyltransf_12"/>
</dbReference>
<organism evidence="12 13">
    <name type="scientific">Talaromyces rugulosus</name>
    <name type="common">Penicillium rugulosum</name>
    <dbReference type="NCBI Taxonomy" id="121627"/>
    <lineage>
        <taxon>Eukaryota</taxon>
        <taxon>Fungi</taxon>
        <taxon>Dikarya</taxon>
        <taxon>Ascomycota</taxon>
        <taxon>Pezizomycotina</taxon>
        <taxon>Eurotiomycetes</taxon>
        <taxon>Eurotiomycetidae</taxon>
        <taxon>Eurotiales</taxon>
        <taxon>Trichocomaceae</taxon>
        <taxon>Talaromyces</taxon>
        <taxon>Talaromyces sect. Islandici</taxon>
    </lineage>
</organism>
<dbReference type="SMART" id="SM00823">
    <property type="entry name" value="PKS_PP"/>
    <property type="match status" value="1"/>
</dbReference>
<dbReference type="CDD" id="cd00833">
    <property type="entry name" value="PKS"/>
    <property type="match status" value="1"/>
</dbReference>
<dbReference type="SUPFAM" id="SSF53901">
    <property type="entry name" value="Thiolase-like"/>
    <property type="match status" value="1"/>
</dbReference>
<dbReference type="CDD" id="cd02440">
    <property type="entry name" value="AdoMet_MTases"/>
    <property type="match status" value="1"/>
</dbReference>
<evidence type="ECO:0000256" key="2">
    <source>
        <dbReference type="ARBA" id="ARBA00022553"/>
    </source>
</evidence>
<dbReference type="InterPro" id="IPR057326">
    <property type="entry name" value="KR_dom"/>
</dbReference>
<evidence type="ECO:0000259" key="11">
    <source>
        <dbReference type="PROSITE" id="PS52019"/>
    </source>
</evidence>
<dbReference type="Gene3D" id="1.10.1200.10">
    <property type="entry name" value="ACP-like"/>
    <property type="match status" value="1"/>
</dbReference>
<dbReference type="SMART" id="SM00826">
    <property type="entry name" value="PKS_DH"/>
    <property type="match status" value="1"/>
</dbReference>
<dbReference type="Proteomes" id="UP000509510">
    <property type="component" value="Chromosome VI"/>
</dbReference>
<evidence type="ECO:0000256" key="5">
    <source>
        <dbReference type="ARBA" id="ARBA00023268"/>
    </source>
</evidence>
<dbReference type="CDD" id="cd05274">
    <property type="entry name" value="KR_FAS_SDR_x"/>
    <property type="match status" value="1"/>
</dbReference>
<dbReference type="InterPro" id="IPR018201">
    <property type="entry name" value="Ketoacyl_synth_AS"/>
</dbReference>
<dbReference type="InterPro" id="IPR001227">
    <property type="entry name" value="Ac_transferase_dom_sf"/>
</dbReference>
<dbReference type="Pfam" id="PF00109">
    <property type="entry name" value="ketoacyl-synt"/>
    <property type="match status" value="1"/>
</dbReference>
<dbReference type="GO" id="GO:0004315">
    <property type="term" value="F:3-oxoacyl-[acyl-carrier-protein] synthase activity"/>
    <property type="evidence" value="ECO:0007669"/>
    <property type="project" value="InterPro"/>
</dbReference>
<dbReference type="GO" id="GO:0031177">
    <property type="term" value="F:phosphopantetheine binding"/>
    <property type="evidence" value="ECO:0007669"/>
    <property type="project" value="InterPro"/>
</dbReference>
<dbReference type="Gene3D" id="3.90.180.10">
    <property type="entry name" value="Medium-chain alcohol dehydrogenases, catalytic domain"/>
    <property type="match status" value="1"/>
</dbReference>
<dbReference type="Pfam" id="PF16197">
    <property type="entry name" value="KAsynt_C_assoc"/>
    <property type="match status" value="1"/>
</dbReference>
<feature type="active site" description="Proton acceptor; for dehydratase activity" evidence="7">
    <location>
        <position position="970"/>
    </location>
</feature>
<dbReference type="Gene3D" id="3.10.129.110">
    <property type="entry name" value="Polyketide synthase dehydratase"/>
    <property type="match status" value="1"/>
</dbReference>
<dbReference type="InterPro" id="IPR049552">
    <property type="entry name" value="PKS_DH_N"/>
</dbReference>
<dbReference type="GO" id="GO:0044550">
    <property type="term" value="P:secondary metabolite biosynthetic process"/>
    <property type="evidence" value="ECO:0007669"/>
    <property type="project" value="TreeGrafter"/>
</dbReference>
<dbReference type="GO" id="GO:0004312">
    <property type="term" value="F:fatty acid synthase activity"/>
    <property type="evidence" value="ECO:0007669"/>
    <property type="project" value="TreeGrafter"/>
</dbReference>
<keyword evidence="6" id="KW-0012">Acyltransferase</keyword>
<proteinExistence type="predicted"/>
<evidence type="ECO:0000313" key="13">
    <source>
        <dbReference type="Proteomes" id="UP000509510"/>
    </source>
</evidence>
<feature type="domain" description="Carrier" evidence="9">
    <location>
        <begin position="2427"/>
        <end position="2502"/>
    </location>
</feature>
<feature type="domain" description="Ketosynthase family 3 (KS3)" evidence="10">
    <location>
        <begin position="43"/>
        <end position="458"/>
    </location>
</feature>
<feature type="region of interest" description="Disordered" evidence="8">
    <location>
        <begin position="1"/>
        <end position="32"/>
    </location>
</feature>
<keyword evidence="1" id="KW-0596">Phosphopantetheine</keyword>
<dbReference type="SMART" id="SM00825">
    <property type="entry name" value="PKS_KS"/>
    <property type="match status" value="1"/>
</dbReference>
<dbReference type="InterPro" id="IPR014031">
    <property type="entry name" value="Ketoacyl_synth_C"/>
</dbReference>
<dbReference type="KEGG" id="trg:TRUGW13939_10406"/>
<dbReference type="InterPro" id="IPR014043">
    <property type="entry name" value="Acyl_transferase_dom"/>
</dbReference>
<feature type="domain" description="PKS/mFAS DH" evidence="11">
    <location>
        <begin position="938"/>
        <end position="1216"/>
    </location>
</feature>
<dbReference type="InterPro" id="IPR016039">
    <property type="entry name" value="Thiolase-like"/>
</dbReference>
<dbReference type="Pfam" id="PF13602">
    <property type="entry name" value="ADH_zinc_N_2"/>
    <property type="match status" value="1"/>
</dbReference>
<dbReference type="EMBL" id="CP055903">
    <property type="protein sequence ID" value="QKX63237.1"/>
    <property type="molecule type" value="Genomic_DNA"/>
</dbReference>
<dbReference type="SUPFAM" id="SSF52151">
    <property type="entry name" value="FabD/lysophospholipase-like"/>
    <property type="match status" value="1"/>
</dbReference>
<dbReference type="Pfam" id="PF21089">
    <property type="entry name" value="PKS_DH_N"/>
    <property type="match status" value="1"/>
</dbReference>
<evidence type="ECO:0000259" key="9">
    <source>
        <dbReference type="PROSITE" id="PS50075"/>
    </source>
</evidence>
<keyword evidence="5" id="KW-0511">Multifunctional enzyme</keyword>
<dbReference type="SUPFAM" id="SSF47336">
    <property type="entry name" value="ACP-like"/>
    <property type="match status" value="1"/>
</dbReference>
<dbReference type="Pfam" id="PF00550">
    <property type="entry name" value="PP-binding"/>
    <property type="match status" value="1"/>
</dbReference>